<dbReference type="PROSITE" id="PS51257">
    <property type="entry name" value="PROKAR_LIPOPROTEIN"/>
    <property type="match status" value="1"/>
</dbReference>
<keyword evidence="2" id="KW-0732">Signal</keyword>
<reference evidence="3" key="1">
    <citation type="journal article" date="2014" name="Int. J. Syst. Evol. Microbiol.">
        <title>Complete genome sequence of Corynebacterium casei LMG S-19264T (=DSM 44701T), isolated from a smear-ripened cheese.</title>
        <authorList>
            <consortium name="US DOE Joint Genome Institute (JGI-PGF)"/>
            <person name="Walter F."/>
            <person name="Albersmeier A."/>
            <person name="Kalinowski J."/>
            <person name="Ruckert C."/>
        </authorList>
    </citation>
    <scope>NUCLEOTIDE SEQUENCE</scope>
    <source>
        <strain evidence="3">JCM 4956</strain>
    </source>
</reference>
<comment type="caution">
    <text evidence="3">The sequence shown here is derived from an EMBL/GenBank/DDBJ whole genome shotgun (WGS) entry which is preliminary data.</text>
</comment>
<accession>A0A918NS16</accession>
<keyword evidence="4" id="KW-1185">Reference proteome</keyword>
<dbReference type="Proteomes" id="UP000645555">
    <property type="component" value="Unassembled WGS sequence"/>
</dbReference>
<feature type="signal peptide" evidence="2">
    <location>
        <begin position="1"/>
        <end position="23"/>
    </location>
</feature>
<protein>
    <recommendedName>
        <fullName evidence="5">Lipoprotein</fullName>
    </recommendedName>
</protein>
<proteinExistence type="predicted"/>
<feature type="chain" id="PRO_5037794724" description="Lipoprotein" evidence="2">
    <location>
        <begin position="24"/>
        <end position="215"/>
    </location>
</feature>
<sequence length="215" mass="22214">MKRLPACLLAATLLVSVASCSEATERRQPAPASSSPRAPSPAPATDTGKNVDAVRKVLLSQPGAKGRDAPDAQGALVAADGPGAALFVWETRDGRFCHGTANGTGSSSVGCETNPRKVGRAPRLVPLLSTAAVEWNVVFGAEGEVAESAACNGAAVDLREVGVMADGRRTIYAVEFSDLRSGSLDVEVTRGKRTAEERLELLPGADADSDTRRCG</sequence>
<gene>
    <name evidence="3" type="ORF">GCM10010515_67630</name>
</gene>
<feature type="region of interest" description="Disordered" evidence="1">
    <location>
        <begin position="22"/>
        <end position="51"/>
    </location>
</feature>
<name>A0A918NS16_9ACTN</name>
<evidence type="ECO:0000256" key="1">
    <source>
        <dbReference type="SAM" id="MobiDB-lite"/>
    </source>
</evidence>
<evidence type="ECO:0000313" key="4">
    <source>
        <dbReference type="Proteomes" id="UP000645555"/>
    </source>
</evidence>
<dbReference type="EMBL" id="BMWD01000033">
    <property type="protein sequence ID" value="GGX90965.1"/>
    <property type="molecule type" value="Genomic_DNA"/>
</dbReference>
<organism evidence="3 4">
    <name type="scientific">Streptomyces fructofermentans</name>
    <dbReference type="NCBI Taxonomy" id="152141"/>
    <lineage>
        <taxon>Bacteria</taxon>
        <taxon>Bacillati</taxon>
        <taxon>Actinomycetota</taxon>
        <taxon>Actinomycetes</taxon>
        <taxon>Kitasatosporales</taxon>
        <taxon>Streptomycetaceae</taxon>
        <taxon>Streptomyces</taxon>
    </lineage>
</organism>
<reference evidence="3" key="2">
    <citation type="submission" date="2020-09" db="EMBL/GenBank/DDBJ databases">
        <authorList>
            <person name="Sun Q."/>
            <person name="Ohkuma M."/>
        </authorList>
    </citation>
    <scope>NUCLEOTIDE SEQUENCE</scope>
    <source>
        <strain evidence="3">JCM 4956</strain>
    </source>
</reference>
<evidence type="ECO:0000313" key="3">
    <source>
        <dbReference type="EMBL" id="GGX90965.1"/>
    </source>
</evidence>
<dbReference type="AlphaFoldDB" id="A0A918NS16"/>
<evidence type="ECO:0000256" key="2">
    <source>
        <dbReference type="SAM" id="SignalP"/>
    </source>
</evidence>
<evidence type="ECO:0008006" key="5">
    <source>
        <dbReference type="Google" id="ProtNLM"/>
    </source>
</evidence>